<evidence type="ECO:0000313" key="2">
    <source>
        <dbReference type="Proteomes" id="UP000681720"/>
    </source>
</evidence>
<evidence type="ECO:0000313" key="1">
    <source>
        <dbReference type="EMBL" id="CAF5092618.1"/>
    </source>
</evidence>
<gene>
    <name evidence="1" type="ORF">GIL414_LOCUS62302</name>
</gene>
<reference evidence="1" key="1">
    <citation type="submission" date="2021-02" db="EMBL/GenBank/DDBJ databases">
        <authorList>
            <person name="Nowell W R."/>
        </authorList>
    </citation>
    <scope>NUCLEOTIDE SEQUENCE</scope>
</reference>
<dbReference type="EMBL" id="CAJOBJ010250047">
    <property type="protein sequence ID" value="CAF5092618.1"/>
    <property type="molecule type" value="Genomic_DNA"/>
</dbReference>
<dbReference type="Proteomes" id="UP000681720">
    <property type="component" value="Unassembled WGS sequence"/>
</dbReference>
<proteinExistence type="predicted"/>
<feature type="non-terminal residue" evidence="1">
    <location>
        <position position="39"/>
    </location>
</feature>
<comment type="caution">
    <text evidence="1">The sequence shown here is derived from an EMBL/GenBank/DDBJ whole genome shotgun (WGS) entry which is preliminary data.</text>
</comment>
<protein>
    <submittedName>
        <fullName evidence="1">Uncharacterized protein</fullName>
    </submittedName>
</protein>
<dbReference type="AlphaFoldDB" id="A0A8S3EYD6"/>
<organism evidence="1 2">
    <name type="scientific">Rotaria magnacalcarata</name>
    <dbReference type="NCBI Taxonomy" id="392030"/>
    <lineage>
        <taxon>Eukaryota</taxon>
        <taxon>Metazoa</taxon>
        <taxon>Spiralia</taxon>
        <taxon>Gnathifera</taxon>
        <taxon>Rotifera</taxon>
        <taxon>Eurotatoria</taxon>
        <taxon>Bdelloidea</taxon>
        <taxon>Philodinida</taxon>
        <taxon>Philodinidae</taxon>
        <taxon>Rotaria</taxon>
    </lineage>
</organism>
<name>A0A8S3EYD6_9BILA</name>
<sequence>MTVARRKRPKHTRTTTTTISQEFFRPTELLREMTITSSQ</sequence>
<accession>A0A8S3EYD6</accession>